<evidence type="ECO:0000256" key="4">
    <source>
        <dbReference type="ARBA" id="ARBA00022692"/>
    </source>
</evidence>
<sequence length="1018" mass="111597">MLRFYSLMGMLLFLCTMSYAQSKQISGRVTDQKDGSSLPGVTVKVKGTNAGTVTTPDGTYKLDVPAEGTSIIFSFVGYSDQEIVIGNQKTINVILSTGNKDLSEVVVVGYGTQNKRDLTGAVSKISAKEIENQPVVSFESAIQGKTPGVVIESGSGKVGQGIKVRIRGTSSISASSQPLYVVDGMPVNSTSNTDVNNDPTNPMADINPNDIESIEVLKDASAAAIYGARASNGVILITTKKGKSGEKTRLELNANAGWGKPTQKRGFLNAKEYVTLLEERAVNDGKTAFATKDPRFPFPTEAASIAYFKKRVEDEFTSLTLGKDFNNLGYSTNWEDASFRNTAHSQQLDLSATGGTDKTKFYVSGFYNNQEAVVINNKFVRYGGRLNLEHAATDKVSFGMNVNVSRSQLDRISNDNTFSTPSQLVAQSPLSPLYDSTGAINNNTLYPNGLFDAQFNSNRQVTFRTLGNVFLNYKILPTLSFRSELGADISSLTEDQFIGVQSSDAFGKGGGLSNYTQDVALNTNNYFTFTPNLGADHLFSATAGMSYLQDDFSTTQVSGELFPSDIIKKLVAAASITFGNSTAQRYTFLSYFGRANYAYKGKYLASVSLRGDGSSRFGPNKRYGAFPAGSLGWVASEEGFLKDNKTLNFLKFRVSYGTTGNAEIGENRYLTLLEPTAYPLLPGYRPRQMGNPDLKWEKTKQFDVGLEFGLFNNRLSGEVDYYNKQTSDLLLQANLPYTTGYDFQYLNIGNMENKGVEIMLNSVNIDTRHFKWNTSLNLAYNKNRVKDIKGQIIESTSGEQRAVEGQPIGVFYMAKFAGVDPQTGNALYIDGSGKPNADFSQAERMVVGKSTPDWTGGFTNTFSGYGFDLSVFFSFVQGNDIYNRAAIYQDNGFASGYDNQLRDVLNRWQKPGDITNVPRLSRYYSDGASDNSSRWLFDGSYIRLKSLTLGYSLPKSVINTLKISGLRVYVAGYNLWTKTKYNGDPEINSDVMGNIAGGIDYYTVPQAKQITLGLNVKF</sequence>
<dbReference type="InterPro" id="IPR008969">
    <property type="entry name" value="CarboxyPept-like_regulatory"/>
</dbReference>
<dbReference type="Gene3D" id="2.60.40.1120">
    <property type="entry name" value="Carboxypeptidase-like, regulatory domain"/>
    <property type="match status" value="1"/>
</dbReference>
<keyword evidence="6 8" id="KW-0472">Membrane</keyword>
<evidence type="ECO:0000313" key="14">
    <source>
        <dbReference type="Proteomes" id="UP000676386"/>
    </source>
</evidence>
<evidence type="ECO:0000259" key="11">
    <source>
        <dbReference type="Pfam" id="PF00593"/>
    </source>
</evidence>
<feature type="signal peptide" evidence="10">
    <location>
        <begin position="1"/>
        <end position="20"/>
    </location>
</feature>
<evidence type="ECO:0000256" key="7">
    <source>
        <dbReference type="ARBA" id="ARBA00023237"/>
    </source>
</evidence>
<dbReference type="InterPro" id="IPR000531">
    <property type="entry name" value="Beta-barrel_TonB"/>
</dbReference>
<name>A0ABS5ISI8_9BACT</name>
<evidence type="ECO:0000256" key="9">
    <source>
        <dbReference type="RuleBase" id="RU003357"/>
    </source>
</evidence>
<dbReference type="NCBIfam" id="TIGR04057">
    <property type="entry name" value="SusC_RagA_signa"/>
    <property type="match status" value="1"/>
</dbReference>
<keyword evidence="10" id="KW-0732">Signal</keyword>
<dbReference type="Pfam" id="PF07715">
    <property type="entry name" value="Plug"/>
    <property type="match status" value="1"/>
</dbReference>
<dbReference type="SUPFAM" id="SSF49464">
    <property type="entry name" value="Carboxypeptidase regulatory domain-like"/>
    <property type="match status" value="1"/>
</dbReference>
<keyword evidence="4 8" id="KW-0812">Transmembrane</keyword>
<keyword evidence="3 8" id="KW-1134">Transmembrane beta strand</keyword>
<dbReference type="InterPro" id="IPR023997">
    <property type="entry name" value="TonB-dep_OMP_SusC/RagA_CS"/>
</dbReference>
<evidence type="ECO:0000256" key="10">
    <source>
        <dbReference type="SAM" id="SignalP"/>
    </source>
</evidence>
<dbReference type="Pfam" id="PF13715">
    <property type="entry name" value="CarbopepD_reg_2"/>
    <property type="match status" value="1"/>
</dbReference>
<keyword evidence="14" id="KW-1185">Reference proteome</keyword>
<dbReference type="Proteomes" id="UP000676386">
    <property type="component" value="Unassembled WGS sequence"/>
</dbReference>
<comment type="caution">
    <text evidence="13">The sequence shown here is derived from an EMBL/GenBank/DDBJ whole genome shotgun (WGS) entry which is preliminary data.</text>
</comment>
<evidence type="ECO:0000256" key="2">
    <source>
        <dbReference type="ARBA" id="ARBA00022448"/>
    </source>
</evidence>
<proteinExistence type="inferred from homology"/>
<accession>A0ABS5ISI8</accession>
<keyword evidence="13" id="KW-0675">Receptor</keyword>
<keyword evidence="5 9" id="KW-0798">TonB box</keyword>
<evidence type="ECO:0000259" key="12">
    <source>
        <dbReference type="Pfam" id="PF07715"/>
    </source>
</evidence>
<dbReference type="PROSITE" id="PS52016">
    <property type="entry name" value="TONB_DEPENDENT_REC_3"/>
    <property type="match status" value="1"/>
</dbReference>
<dbReference type="RefSeq" id="WP_211970726.1">
    <property type="nucleotide sequence ID" value="NZ_CBFHAM010000066.1"/>
</dbReference>
<dbReference type="InterPro" id="IPR023996">
    <property type="entry name" value="TonB-dep_OMP_SusC/RagA"/>
</dbReference>
<evidence type="ECO:0000256" key="5">
    <source>
        <dbReference type="ARBA" id="ARBA00023077"/>
    </source>
</evidence>
<evidence type="ECO:0000256" key="1">
    <source>
        <dbReference type="ARBA" id="ARBA00004571"/>
    </source>
</evidence>
<dbReference type="InterPro" id="IPR036942">
    <property type="entry name" value="Beta-barrel_TonB_sf"/>
</dbReference>
<reference evidence="13 14" key="1">
    <citation type="submission" date="2021-04" db="EMBL/GenBank/DDBJ databases">
        <title>Chitinophaga sp. nov., isolated from the rhizosphere soil.</title>
        <authorList>
            <person name="He S."/>
        </authorList>
    </citation>
    <scope>NUCLEOTIDE SEQUENCE [LARGE SCALE GENOMIC DNA]</scope>
    <source>
        <strain evidence="13 14">2R12</strain>
    </source>
</reference>
<protein>
    <submittedName>
        <fullName evidence="13">TonB-dependent receptor</fullName>
    </submittedName>
</protein>
<comment type="similarity">
    <text evidence="8 9">Belongs to the TonB-dependent receptor family.</text>
</comment>
<evidence type="ECO:0000256" key="3">
    <source>
        <dbReference type="ARBA" id="ARBA00022452"/>
    </source>
</evidence>
<dbReference type="NCBIfam" id="TIGR04056">
    <property type="entry name" value="OMP_RagA_SusC"/>
    <property type="match status" value="1"/>
</dbReference>
<dbReference type="InterPro" id="IPR039426">
    <property type="entry name" value="TonB-dep_rcpt-like"/>
</dbReference>
<dbReference type="Pfam" id="PF00593">
    <property type="entry name" value="TonB_dep_Rec_b-barrel"/>
    <property type="match status" value="1"/>
</dbReference>
<feature type="domain" description="TonB-dependent receptor plug" evidence="12">
    <location>
        <begin position="115"/>
        <end position="234"/>
    </location>
</feature>
<dbReference type="InterPro" id="IPR012910">
    <property type="entry name" value="Plug_dom"/>
</dbReference>
<dbReference type="SUPFAM" id="SSF56935">
    <property type="entry name" value="Porins"/>
    <property type="match status" value="1"/>
</dbReference>
<keyword evidence="2 8" id="KW-0813">Transport</keyword>
<dbReference type="EMBL" id="JAGTXB010000001">
    <property type="protein sequence ID" value="MBS0025716.1"/>
    <property type="molecule type" value="Genomic_DNA"/>
</dbReference>
<gene>
    <name evidence="13" type="ORF">KE626_00195</name>
</gene>
<evidence type="ECO:0000256" key="6">
    <source>
        <dbReference type="ARBA" id="ARBA00023136"/>
    </source>
</evidence>
<organism evidence="13 14">
    <name type="scientific">Chitinophaga hostae</name>
    <dbReference type="NCBI Taxonomy" id="2831022"/>
    <lineage>
        <taxon>Bacteria</taxon>
        <taxon>Pseudomonadati</taxon>
        <taxon>Bacteroidota</taxon>
        <taxon>Chitinophagia</taxon>
        <taxon>Chitinophagales</taxon>
        <taxon>Chitinophagaceae</taxon>
        <taxon>Chitinophaga</taxon>
    </lineage>
</organism>
<feature type="chain" id="PRO_5045757215" evidence="10">
    <location>
        <begin position="21"/>
        <end position="1018"/>
    </location>
</feature>
<dbReference type="InterPro" id="IPR037066">
    <property type="entry name" value="Plug_dom_sf"/>
</dbReference>
<dbReference type="Gene3D" id="2.40.170.20">
    <property type="entry name" value="TonB-dependent receptor, beta-barrel domain"/>
    <property type="match status" value="1"/>
</dbReference>
<comment type="subcellular location">
    <subcellularLocation>
        <location evidence="1 8">Cell outer membrane</location>
        <topology evidence="1 8">Multi-pass membrane protein</topology>
    </subcellularLocation>
</comment>
<feature type="domain" description="TonB-dependent receptor-like beta-barrel" evidence="11">
    <location>
        <begin position="415"/>
        <end position="975"/>
    </location>
</feature>
<keyword evidence="7 8" id="KW-0998">Cell outer membrane</keyword>
<evidence type="ECO:0000256" key="8">
    <source>
        <dbReference type="PROSITE-ProRule" id="PRU01360"/>
    </source>
</evidence>
<dbReference type="Gene3D" id="2.170.130.10">
    <property type="entry name" value="TonB-dependent receptor, plug domain"/>
    <property type="match status" value="1"/>
</dbReference>
<evidence type="ECO:0000313" key="13">
    <source>
        <dbReference type="EMBL" id="MBS0025716.1"/>
    </source>
</evidence>